<name>A0ABQ9GDP6_9NEOP</name>
<organism evidence="1 2">
    <name type="scientific">Dryococelus australis</name>
    <dbReference type="NCBI Taxonomy" id="614101"/>
    <lineage>
        <taxon>Eukaryota</taxon>
        <taxon>Metazoa</taxon>
        <taxon>Ecdysozoa</taxon>
        <taxon>Arthropoda</taxon>
        <taxon>Hexapoda</taxon>
        <taxon>Insecta</taxon>
        <taxon>Pterygota</taxon>
        <taxon>Neoptera</taxon>
        <taxon>Polyneoptera</taxon>
        <taxon>Phasmatodea</taxon>
        <taxon>Verophasmatodea</taxon>
        <taxon>Anareolatae</taxon>
        <taxon>Phasmatidae</taxon>
        <taxon>Eurycanthinae</taxon>
        <taxon>Dryococelus</taxon>
    </lineage>
</organism>
<sequence length="98" mass="11102">MVPCLHTNRVYPHQPRIRVGHDNHFTKSIYNVHLVHDHNTHNSILTQKTFAVNLLASHQCDPGSVPGWVSPYFRMWESCRTMPLVGGYSRGSPVSPAL</sequence>
<comment type="caution">
    <text evidence="1">The sequence shown here is derived from an EMBL/GenBank/DDBJ whole genome shotgun (WGS) entry which is preliminary data.</text>
</comment>
<reference evidence="1 2" key="1">
    <citation type="submission" date="2023-02" db="EMBL/GenBank/DDBJ databases">
        <title>LHISI_Scaffold_Assembly.</title>
        <authorList>
            <person name="Stuart O.P."/>
            <person name="Cleave R."/>
            <person name="Magrath M.J.L."/>
            <person name="Mikheyev A.S."/>
        </authorList>
    </citation>
    <scope>NUCLEOTIDE SEQUENCE [LARGE SCALE GENOMIC DNA]</scope>
    <source>
        <strain evidence="1">Daus_M_001</strain>
        <tissue evidence="1">Leg muscle</tissue>
    </source>
</reference>
<protein>
    <submittedName>
        <fullName evidence="1">Uncharacterized protein</fullName>
    </submittedName>
</protein>
<dbReference type="EMBL" id="JARBHB010000013">
    <property type="protein sequence ID" value="KAJ8869651.1"/>
    <property type="molecule type" value="Genomic_DNA"/>
</dbReference>
<evidence type="ECO:0000313" key="2">
    <source>
        <dbReference type="Proteomes" id="UP001159363"/>
    </source>
</evidence>
<accession>A0ABQ9GDP6</accession>
<proteinExistence type="predicted"/>
<gene>
    <name evidence="1" type="ORF">PR048_028644</name>
</gene>
<dbReference type="Proteomes" id="UP001159363">
    <property type="component" value="Chromosome 12"/>
</dbReference>
<keyword evidence="2" id="KW-1185">Reference proteome</keyword>
<evidence type="ECO:0000313" key="1">
    <source>
        <dbReference type="EMBL" id="KAJ8869651.1"/>
    </source>
</evidence>